<feature type="domain" description="Gfo/Idh/MocA-like oxidoreductase N-terminal" evidence="1">
    <location>
        <begin position="6"/>
        <end position="121"/>
    </location>
</feature>
<dbReference type="InterPro" id="IPR051450">
    <property type="entry name" value="Gfo/Idh/MocA_Oxidoreductases"/>
</dbReference>
<dbReference type="EMBL" id="JAMZFW010000016">
    <property type="protein sequence ID" value="MCP1103009.1"/>
    <property type="molecule type" value="Genomic_DNA"/>
</dbReference>
<proteinExistence type="predicted"/>
<keyword evidence="4" id="KW-1185">Reference proteome</keyword>
<dbReference type="Gene3D" id="3.30.360.10">
    <property type="entry name" value="Dihydrodipicolinate Reductase, domain 2"/>
    <property type="match status" value="1"/>
</dbReference>
<dbReference type="RefSeq" id="WP_262066795.1">
    <property type="nucleotide sequence ID" value="NZ_JAMXOD010000016.1"/>
</dbReference>
<evidence type="ECO:0000313" key="4">
    <source>
        <dbReference type="Proteomes" id="UP001523566"/>
    </source>
</evidence>
<dbReference type="SUPFAM" id="SSF51735">
    <property type="entry name" value="NAD(P)-binding Rossmann-fold domains"/>
    <property type="match status" value="1"/>
</dbReference>
<name>A0ABT1EB00_9FIRM</name>
<reference evidence="3 4" key="1">
    <citation type="journal article" date="2022" name="Genome Biol. Evol.">
        <title>Host diet, physiology and behaviors set the stage for Lachnospiraceae cladogenesis.</title>
        <authorList>
            <person name="Vera-Ponce De Leon A."/>
            <person name="Schneider M."/>
            <person name="Jahnes B.C."/>
            <person name="Sadowski V."/>
            <person name="Camuy-Velez L.A."/>
            <person name="Duan J."/>
            <person name="Sabree Z.L."/>
        </authorList>
    </citation>
    <scope>NUCLEOTIDE SEQUENCE [LARGE SCALE GENOMIC DNA]</scope>
    <source>
        <strain evidence="3 4">PAL113</strain>
    </source>
</reference>
<dbReference type="SUPFAM" id="SSF55347">
    <property type="entry name" value="Glyceraldehyde-3-phosphate dehydrogenase-like, C-terminal domain"/>
    <property type="match status" value="1"/>
</dbReference>
<evidence type="ECO:0000259" key="1">
    <source>
        <dbReference type="Pfam" id="PF01408"/>
    </source>
</evidence>
<dbReference type="Pfam" id="PF01408">
    <property type="entry name" value="GFO_IDH_MocA"/>
    <property type="match status" value="1"/>
</dbReference>
<comment type="caution">
    <text evidence="3">The sequence shown here is derived from an EMBL/GenBank/DDBJ whole genome shotgun (WGS) entry which is preliminary data.</text>
</comment>
<dbReference type="InterPro" id="IPR000683">
    <property type="entry name" value="Gfo/Idh/MocA-like_OxRdtase_N"/>
</dbReference>
<evidence type="ECO:0000313" key="3">
    <source>
        <dbReference type="EMBL" id="MCP1103009.1"/>
    </source>
</evidence>
<feature type="domain" description="GFO/IDH/MocA-like oxidoreductase" evidence="2">
    <location>
        <begin position="131"/>
        <end position="254"/>
    </location>
</feature>
<sequence length="330" mass="38295">MDRRMRLIIIGCGNHGMGWVKVLNENMREEVEVVGVVDRNSDKLSKLPKGIRGFLDLETAILETKPETAINITAPDMHFEVNQILLEKGIKVLCEKPLTNTLDEAKTLLKYCEQNDGFCMIAENYRYRDVWRLARERIEKDDIGKIHRIRCNFSHFHPDYSKFYHGKLEHPLLTDVTIHHLDLARYITGKEAKRVWCKEWAGSHKWYKDRPATAMLYSEMEDDILFEYTGTVASTASATDWYGDWEIEGEKGTMLISDTAITILAEGKTEKIICEDSKEDTRILVMEEFLRARKESCIGETDIRDNYKCFRWLQEAIDSSIKGKEVEVND</sequence>
<dbReference type="Gene3D" id="3.40.50.720">
    <property type="entry name" value="NAD(P)-binding Rossmann-like Domain"/>
    <property type="match status" value="1"/>
</dbReference>
<evidence type="ECO:0000259" key="2">
    <source>
        <dbReference type="Pfam" id="PF22725"/>
    </source>
</evidence>
<dbReference type="Pfam" id="PF22725">
    <property type="entry name" value="GFO_IDH_MocA_C3"/>
    <property type="match status" value="1"/>
</dbReference>
<dbReference type="PANTHER" id="PTHR43377:SF1">
    <property type="entry name" value="BILIVERDIN REDUCTASE A"/>
    <property type="match status" value="1"/>
</dbReference>
<protein>
    <submittedName>
        <fullName evidence="3">Gfo/Idh/MocA family oxidoreductase</fullName>
    </submittedName>
</protein>
<dbReference type="PANTHER" id="PTHR43377">
    <property type="entry name" value="BILIVERDIN REDUCTASE A"/>
    <property type="match status" value="1"/>
</dbReference>
<dbReference type="InterPro" id="IPR055170">
    <property type="entry name" value="GFO_IDH_MocA-like_dom"/>
</dbReference>
<dbReference type="Proteomes" id="UP001523566">
    <property type="component" value="Unassembled WGS sequence"/>
</dbReference>
<accession>A0ABT1EB00</accession>
<gene>
    <name evidence="3" type="ORF">NK125_11330</name>
</gene>
<dbReference type="InterPro" id="IPR036291">
    <property type="entry name" value="NAD(P)-bd_dom_sf"/>
</dbReference>
<organism evidence="3 4">
    <name type="scientific">Aequitasia blattaphilus</name>
    <dbReference type="NCBI Taxonomy" id="2949332"/>
    <lineage>
        <taxon>Bacteria</taxon>
        <taxon>Bacillati</taxon>
        <taxon>Bacillota</taxon>
        <taxon>Clostridia</taxon>
        <taxon>Lachnospirales</taxon>
        <taxon>Lachnospiraceae</taxon>
        <taxon>Aequitasia</taxon>
    </lineage>
</organism>